<proteinExistence type="predicted"/>
<protein>
    <recommendedName>
        <fullName evidence="3">Sulfotransferase domain-containing protein</fullName>
    </recommendedName>
</protein>
<accession>A0AAC8XM93</accession>
<reference evidence="1 2" key="1">
    <citation type="submission" date="2015-12" db="EMBL/GenBank/DDBJ databases">
        <title>Intraspecies pangenome expansion in the marine bacterium Alteromonas.</title>
        <authorList>
            <person name="Lopez-Perez M."/>
            <person name="Rodriguez-Valera F."/>
        </authorList>
    </citation>
    <scope>NUCLEOTIDE SEQUENCE [LARGE SCALE GENOMIC DNA]</scope>
    <source>
        <strain evidence="1 2">UM8</strain>
    </source>
</reference>
<name>A0AAC8XM93_9ALTE</name>
<dbReference type="Gene3D" id="3.40.50.300">
    <property type="entry name" value="P-loop containing nucleotide triphosphate hydrolases"/>
    <property type="match status" value="1"/>
</dbReference>
<sequence>MKVIIHFGPPKTGTSAIQNWLLEHRELLIKYGIYYPEHILDSNGVSSGNASAVFETQKSKFKDARLKKPALIEEARKHKCRTLLLSSESFMRRLPVLARLFPKANFIGYVRPPYELLESGYNQRVKQGGEVDKFKLEQAKKINHLKKFGPMISEIGAEKFTLRPYEPSIFFKNDIICDFLETLIPKFNNEQELKPSKQINLSYTLEALELKRWLNSIELERPLLRKVHLVLQSIKEGTSSFSVLTKDEYEAQKTASIQDINDLNDICEIDNYAELISSIEHKSQKTAVSQEISDEQKMDLLKVVAQRVPELTGALKEKGITF</sequence>
<dbReference type="InterPro" id="IPR027417">
    <property type="entry name" value="P-loop_NTPase"/>
</dbReference>
<dbReference type="AlphaFoldDB" id="A0AAC8XM93"/>
<gene>
    <name evidence="1" type="ORF">AV942_17500</name>
</gene>
<evidence type="ECO:0000313" key="1">
    <source>
        <dbReference type="EMBL" id="AMJ79952.1"/>
    </source>
</evidence>
<organism evidence="1 2">
    <name type="scientific">Alteromonas mediterranea</name>
    <dbReference type="NCBI Taxonomy" id="314275"/>
    <lineage>
        <taxon>Bacteria</taxon>
        <taxon>Pseudomonadati</taxon>
        <taxon>Pseudomonadota</taxon>
        <taxon>Gammaproteobacteria</taxon>
        <taxon>Alteromonadales</taxon>
        <taxon>Alteromonadaceae</taxon>
        <taxon>Alteromonas/Salinimonas group</taxon>
        <taxon>Alteromonas</taxon>
    </lineage>
</organism>
<dbReference type="Proteomes" id="UP000061468">
    <property type="component" value="Chromosome"/>
</dbReference>
<evidence type="ECO:0000313" key="2">
    <source>
        <dbReference type="Proteomes" id="UP000061468"/>
    </source>
</evidence>
<dbReference type="RefSeq" id="WP_015068217.1">
    <property type="nucleotide sequence ID" value="NZ_CP013928.1"/>
</dbReference>
<dbReference type="SUPFAM" id="SSF52540">
    <property type="entry name" value="P-loop containing nucleoside triphosphate hydrolases"/>
    <property type="match status" value="1"/>
</dbReference>
<dbReference type="EMBL" id="CP013928">
    <property type="protein sequence ID" value="AMJ79952.1"/>
    <property type="molecule type" value="Genomic_DNA"/>
</dbReference>
<evidence type="ECO:0008006" key="3">
    <source>
        <dbReference type="Google" id="ProtNLM"/>
    </source>
</evidence>